<keyword evidence="4" id="KW-1185">Reference proteome</keyword>
<dbReference type="SUPFAM" id="SSF110997">
    <property type="entry name" value="Sporulation related repeat"/>
    <property type="match status" value="1"/>
</dbReference>
<gene>
    <name evidence="3" type="ORF">MKP09_07205</name>
</gene>
<comment type="caution">
    <text evidence="3">The sequence shown here is derived from an EMBL/GenBank/DDBJ whole genome shotgun (WGS) entry which is preliminary data.</text>
</comment>
<name>A0ABS9SHS3_9BACT</name>
<dbReference type="Proteomes" id="UP001202248">
    <property type="component" value="Unassembled WGS sequence"/>
</dbReference>
<dbReference type="RefSeq" id="WP_240827080.1">
    <property type="nucleotide sequence ID" value="NZ_JAKWBL010000001.1"/>
</dbReference>
<proteinExistence type="predicted"/>
<organism evidence="3 4">
    <name type="scientific">Niabella ginsengisoli</name>
    <dbReference type="NCBI Taxonomy" id="522298"/>
    <lineage>
        <taxon>Bacteria</taxon>
        <taxon>Pseudomonadati</taxon>
        <taxon>Bacteroidota</taxon>
        <taxon>Chitinophagia</taxon>
        <taxon>Chitinophagales</taxon>
        <taxon>Chitinophagaceae</taxon>
        <taxon>Niabella</taxon>
    </lineage>
</organism>
<dbReference type="Gene3D" id="3.30.70.1070">
    <property type="entry name" value="Sporulation related repeat"/>
    <property type="match status" value="1"/>
</dbReference>
<dbReference type="PROSITE" id="PS51724">
    <property type="entry name" value="SPOR"/>
    <property type="match status" value="1"/>
</dbReference>
<sequence length="143" mass="16312">MKSVLFACSFWLTMSLSAQTVSTVNVYKDPRIDIMLKKQGEANDLSTRNIARRRTAKGYRLLVISSNNRAEAISARTKILSNFPELKAYMWYQAPYYKVKAGNFTSRNDAQSYQKRLSSMFPGSIFIMNDTVEVNPNESESDD</sequence>
<protein>
    <submittedName>
        <fullName evidence="3">SPOR domain-containing protein</fullName>
    </submittedName>
</protein>
<dbReference type="EMBL" id="JAKWBL010000001">
    <property type="protein sequence ID" value="MCH5597709.1"/>
    <property type="molecule type" value="Genomic_DNA"/>
</dbReference>
<keyword evidence="1" id="KW-0732">Signal</keyword>
<dbReference type="InterPro" id="IPR007730">
    <property type="entry name" value="SPOR-like_dom"/>
</dbReference>
<feature type="chain" id="PRO_5045090975" evidence="1">
    <location>
        <begin position="21"/>
        <end position="143"/>
    </location>
</feature>
<accession>A0ABS9SHS3</accession>
<dbReference type="Pfam" id="PF05036">
    <property type="entry name" value="SPOR"/>
    <property type="match status" value="1"/>
</dbReference>
<reference evidence="3 4" key="1">
    <citation type="submission" date="2022-02" db="EMBL/GenBank/DDBJ databases">
        <authorList>
            <person name="Min J."/>
        </authorList>
    </citation>
    <scope>NUCLEOTIDE SEQUENCE [LARGE SCALE GENOMIC DNA]</scope>
    <source>
        <strain evidence="3 4">GR10-1</strain>
    </source>
</reference>
<evidence type="ECO:0000313" key="3">
    <source>
        <dbReference type="EMBL" id="MCH5597709.1"/>
    </source>
</evidence>
<evidence type="ECO:0000313" key="4">
    <source>
        <dbReference type="Proteomes" id="UP001202248"/>
    </source>
</evidence>
<evidence type="ECO:0000256" key="1">
    <source>
        <dbReference type="SAM" id="SignalP"/>
    </source>
</evidence>
<feature type="signal peptide" evidence="1">
    <location>
        <begin position="1"/>
        <end position="20"/>
    </location>
</feature>
<evidence type="ECO:0000259" key="2">
    <source>
        <dbReference type="PROSITE" id="PS51724"/>
    </source>
</evidence>
<dbReference type="InterPro" id="IPR036680">
    <property type="entry name" value="SPOR-like_sf"/>
</dbReference>
<feature type="domain" description="SPOR" evidence="2">
    <location>
        <begin position="53"/>
        <end position="130"/>
    </location>
</feature>